<keyword evidence="8" id="KW-0732">Signal</keyword>
<dbReference type="InterPro" id="IPR002938">
    <property type="entry name" value="FAD-bd"/>
</dbReference>
<dbReference type="InterPro" id="IPR050562">
    <property type="entry name" value="FAD_mOase_fung"/>
</dbReference>
<dbReference type="InterPro" id="IPR036188">
    <property type="entry name" value="FAD/NAD-bd_sf"/>
</dbReference>
<sequence>MQLTTLITTTLAVAGTALALPTTPSPTRTLGKRDSTQVIEDIMPSSSSCAGRGDQCRTAAQAAPHLVKAMQDYGIGTNMEQAGILALVAYESGEMQYSKNLNNAAAGQGTSNMQMGTYNVQYAQSISALAGESITTSNVLDFVTKDEYNFGTGPWFYSTQCTDAQGQTGGSADAWFQAYMSCVGTSTSAEPDRLTYWNSAKKVKSTLIHLNLNLTSPISEANPPSSQGRNRTPSPDLKTTTMSGNDKDFRVLIAGGSIAGLSLALALEKQGIDFLVLESHAEVAPQVGASLAVLPSGFRVLDQLGCYEDVMATVNCTIDSFVIRDSDGSVLTRVADLEEHLVRRHGYPMIFFERRMLIEILYRHVRQKGKVLTSKRVVGVRQDGEGVAVECRDGSSYEGGVLIGADGLWSTVGRHIAQATGKSKEGGLPVQYRCLFGISDKVPGIGEDTLHHVTNQGSSLFAASGPNDRTYWCLFTNMGSTYYGDALPPYDEKDEAETVKQHGNDAVTETVRFRDLYERRIKSVSTPLHEGALDRWYDRRCMVVGDAAHKLNPIIGLGGMSALETSAALTNHLVALLKSSNNPSTSEIESVFAMTEDFRWPRAKELVDISMLTQQRFAMGTPWLRFMNRYYYPALGPRVALGLLSSAYTGAVSLDMNKEKKPGLPGEKDKRLPDWLPKSAVRSLPFEDELLHRPMPRSALVSGIITTLLVGLVMLGVYMLLYVGHVNGTFRLVDEAVWQGSVEIPGQGMTELKSISTAWLMAAQLFGLGLVLPLYVLAFFRSSSRTAYWMPAERFVPQSFSKAIIPALALGFLVPSMLVAASTTFTRDYAQEVVTFWQISPVLTSWVAESLSGFLATPRKGADGKKAPLEDYQGLDMAGLRRLYNALFIIASAAHTAILLVLLWTPGLSVAGAFLPTDSKRPVADIAEGGFQRSASPFNFE</sequence>
<dbReference type="Gene3D" id="3.50.50.60">
    <property type="entry name" value="FAD/NAD(P)-binding domain"/>
    <property type="match status" value="1"/>
</dbReference>
<comment type="similarity">
    <text evidence="2">Belongs to the paxM FAD-dependent monooxygenase family.</text>
</comment>
<dbReference type="GO" id="GO:0004497">
    <property type="term" value="F:monooxygenase activity"/>
    <property type="evidence" value="ECO:0007669"/>
    <property type="project" value="InterPro"/>
</dbReference>
<keyword evidence="11" id="KW-1185">Reference proteome</keyword>
<keyword evidence="5" id="KW-0560">Oxidoreductase</keyword>
<keyword evidence="3" id="KW-0285">Flavoprotein</keyword>
<comment type="caution">
    <text evidence="10">The sequence shown here is derived from an EMBL/GenBank/DDBJ whole genome shotgun (WGS) entry which is preliminary data.</text>
</comment>
<protein>
    <recommendedName>
        <fullName evidence="9">FAD-binding domain-containing protein</fullName>
    </recommendedName>
</protein>
<evidence type="ECO:0000256" key="8">
    <source>
        <dbReference type="SAM" id="SignalP"/>
    </source>
</evidence>
<dbReference type="AlphaFoldDB" id="A0A423X6K3"/>
<evidence type="ECO:0000256" key="3">
    <source>
        <dbReference type="ARBA" id="ARBA00022630"/>
    </source>
</evidence>
<dbReference type="SUPFAM" id="SSF51905">
    <property type="entry name" value="FAD/NAD(P)-binding domain"/>
    <property type="match status" value="1"/>
</dbReference>
<evidence type="ECO:0000313" key="11">
    <source>
        <dbReference type="Proteomes" id="UP000283895"/>
    </source>
</evidence>
<accession>A0A423X6K3</accession>
<evidence type="ECO:0000313" key="10">
    <source>
        <dbReference type="EMBL" id="ROW11443.1"/>
    </source>
</evidence>
<evidence type="ECO:0000256" key="4">
    <source>
        <dbReference type="ARBA" id="ARBA00022827"/>
    </source>
</evidence>
<gene>
    <name evidence="10" type="ORF">VMCG_01186</name>
</gene>
<dbReference type="Pfam" id="PF01494">
    <property type="entry name" value="FAD_binding_3"/>
    <property type="match status" value="1"/>
</dbReference>
<dbReference type="EMBL" id="LKEA01000002">
    <property type="protein sequence ID" value="ROW11443.1"/>
    <property type="molecule type" value="Genomic_DNA"/>
</dbReference>
<feature type="domain" description="FAD-binding" evidence="9">
    <location>
        <begin position="249"/>
        <end position="579"/>
    </location>
</feature>
<keyword evidence="7" id="KW-1133">Transmembrane helix</keyword>
<evidence type="ECO:0000259" key="9">
    <source>
        <dbReference type="Pfam" id="PF01494"/>
    </source>
</evidence>
<feature type="transmembrane region" description="Helical" evidence="7">
    <location>
        <begin position="699"/>
        <end position="723"/>
    </location>
</feature>
<evidence type="ECO:0000256" key="5">
    <source>
        <dbReference type="ARBA" id="ARBA00023002"/>
    </source>
</evidence>
<dbReference type="PANTHER" id="PTHR47356">
    <property type="entry name" value="FAD-DEPENDENT MONOOXYGENASE ASQG-RELATED"/>
    <property type="match status" value="1"/>
</dbReference>
<dbReference type="Proteomes" id="UP000283895">
    <property type="component" value="Unassembled WGS sequence"/>
</dbReference>
<keyword evidence="7" id="KW-0812">Transmembrane</keyword>
<feature type="transmembrane region" description="Helical" evidence="7">
    <location>
        <begin position="758"/>
        <end position="780"/>
    </location>
</feature>
<evidence type="ECO:0000256" key="6">
    <source>
        <dbReference type="SAM" id="MobiDB-lite"/>
    </source>
</evidence>
<proteinExistence type="inferred from homology"/>
<dbReference type="GO" id="GO:0071949">
    <property type="term" value="F:FAD binding"/>
    <property type="evidence" value="ECO:0007669"/>
    <property type="project" value="InterPro"/>
</dbReference>
<dbReference type="OrthoDB" id="10029326at2759"/>
<reference evidence="10 11" key="1">
    <citation type="submission" date="2015-09" db="EMBL/GenBank/DDBJ databases">
        <title>Host preference determinants of Valsa canker pathogens revealed by comparative genomics.</title>
        <authorList>
            <person name="Yin Z."/>
            <person name="Huang L."/>
        </authorList>
    </citation>
    <scope>NUCLEOTIDE SEQUENCE [LARGE SCALE GENOMIC DNA]</scope>
    <source>
        <strain evidence="10 11">03-1</strain>
    </source>
</reference>
<evidence type="ECO:0000256" key="7">
    <source>
        <dbReference type="SAM" id="Phobius"/>
    </source>
</evidence>
<keyword evidence="7" id="KW-0472">Membrane</keyword>
<feature type="transmembrane region" description="Helical" evidence="7">
    <location>
        <begin position="800"/>
        <end position="823"/>
    </location>
</feature>
<comment type="cofactor">
    <cofactor evidence="1">
        <name>FAD</name>
        <dbReference type="ChEBI" id="CHEBI:57692"/>
    </cofactor>
</comment>
<dbReference type="STRING" id="356882.A0A423X6K3"/>
<evidence type="ECO:0000256" key="2">
    <source>
        <dbReference type="ARBA" id="ARBA00007992"/>
    </source>
</evidence>
<feature type="transmembrane region" description="Helical" evidence="7">
    <location>
        <begin position="883"/>
        <end position="904"/>
    </location>
</feature>
<feature type="region of interest" description="Disordered" evidence="6">
    <location>
        <begin position="218"/>
        <end position="242"/>
    </location>
</feature>
<dbReference type="PANTHER" id="PTHR47356:SF2">
    <property type="entry name" value="FAD-BINDING DOMAIN-CONTAINING PROTEIN-RELATED"/>
    <property type="match status" value="1"/>
</dbReference>
<keyword evidence="4" id="KW-0274">FAD</keyword>
<name>A0A423X6K3_9PEZI</name>
<organism evidence="10 11">
    <name type="scientific">Cytospora schulzeri</name>
    <dbReference type="NCBI Taxonomy" id="448051"/>
    <lineage>
        <taxon>Eukaryota</taxon>
        <taxon>Fungi</taxon>
        <taxon>Dikarya</taxon>
        <taxon>Ascomycota</taxon>
        <taxon>Pezizomycotina</taxon>
        <taxon>Sordariomycetes</taxon>
        <taxon>Sordariomycetidae</taxon>
        <taxon>Diaporthales</taxon>
        <taxon>Cytosporaceae</taxon>
        <taxon>Cytospora</taxon>
    </lineage>
</organism>
<feature type="chain" id="PRO_5019014225" description="FAD-binding domain-containing protein" evidence="8">
    <location>
        <begin position="20"/>
        <end position="941"/>
    </location>
</feature>
<feature type="signal peptide" evidence="8">
    <location>
        <begin position="1"/>
        <end position="19"/>
    </location>
</feature>
<evidence type="ECO:0000256" key="1">
    <source>
        <dbReference type="ARBA" id="ARBA00001974"/>
    </source>
</evidence>
<dbReference type="PRINTS" id="PR00420">
    <property type="entry name" value="RNGMNOXGNASE"/>
</dbReference>